<feature type="domain" description="DHHA2" evidence="5">
    <location>
        <begin position="240"/>
        <end position="403"/>
    </location>
</feature>
<dbReference type="AlphaFoldDB" id="A0AA40K301"/>
<keyword evidence="2" id="KW-0479">Metal-binding</keyword>
<dbReference type="EMBL" id="JAUKUD010000005">
    <property type="protein sequence ID" value="KAK0744046.1"/>
    <property type="molecule type" value="Genomic_DNA"/>
</dbReference>
<dbReference type="InterPro" id="IPR038763">
    <property type="entry name" value="DHH_sf"/>
</dbReference>
<dbReference type="InterPro" id="IPR038222">
    <property type="entry name" value="DHHA2_dom_sf"/>
</dbReference>
<keyword evidence="3" id="KW-0378">Hydrolase</keyword>
<keyword evidence="7" id="KW-1185">Reference proteome</keyword>
<evidence type="ECO:0000256" key="3">
    <source>
        <dbReference type="ARBA" id="ARBA00022801"/>
    </source>
</evidence>
<evidence type="ECO:0000313" key="6">
    <source>
        <dbReference type="EMBL" id="KAK0744046.1"/>
    </source>
</evidence>
<dbReference type="SMART" id="SM01131">
    <property type="entry name" value="DHHA2"/>
    <property type="match status" value="1"/>
</dbReference>
<reference evidence="6" key="1">
    <citation type="submission" date="2023-06" db="EMBL/GenBank/DDBJ databases">
        <title>Genome-scale phylogeny and comparative genomics of the fungal order Sordariales.</title>
        <authorList>
            <consortium name="Lawrence Berkeley National Laboratory"/>
            <person name="Hensen N."/>
            <person name="Bonometti L."/>
            <person name="Westerberg I."/>
            <person name="Brannstrom I.O."/>
            <person name="Guillou S."/>
            <person name="Cros-Aarteil S."/>
            <person name="Calhoun S."/>
            <person name="Haridas S."/>
            <person name="Kuo A."/>
            <person name="Mondo S."/>
            <person name="Pangilinan J."/>
            <person name="Riley R."/>
            <person name="LaButti K."/>
            <person name="Andreopoulos B."/>
            <person name="Lipzen A."/>
            <person name="Chen C."/>
            <person name="Yanf M."/>
            <person name="Daum C."/>
            <person name="Ng V."/>
            <person name="Clum A."/>
            <person name="Steindorff A."/>
            <person name="Ohm R."/>
            <person name="Martin F."/>
            <person name="Silar P."/>
            <person name="Natvig D."/>
            <person name="Lalanne C."/>
            <person name="Gautier V."/>
            <person name="Ament-velasquez S.L."/>
            <person name="Kruys A."/>
            <person name="Hutchinson M.I."/>
            <person name="Powell A.J."/>
            <person name="Barry K."/>
            <person name="Miller A.N."/>
            <person name="Grigoriev I.V."/>
            <person name="Debuchy R."/>
            <person name="Gladieux P."/>
            <person name="Thoren M.H."/>
            <person name="Johannesson H."/>
        </authorList>
    </citation>
    <scope>NUCLEOTIDE SEQUENCE</scope>
    <source>
        <strain evidence="6">SMH3187-1</strain>
    </source>
</reference>
<keyword evidence="4" id="KW-0464">Manganese</keyword>
<comment type="caution">
    <text evidence="6">The sequence shown here is derived from an EMBL/GenBank/DDBJ whole genome shotgun (WGS) entry which is preliminary data.</text>
</comment>
<gene>
    <name evidence="6" type="ORF">B0T18DRAFT_328571</name>
</gene>
<evidence type="ECO:0000256" key="1">
    <source>
        <dbReference type="ARBA" id="ARBA00001936"/>
    </source>
</evidence>
<accession>A0AA40K301</accession>
<dbReference type="Gene3D" id="3.90.1640.10">
    <property type="entry name" value="inorganic pyrophosphatase (n-terminal core)"/>
    <property type="match status" value="1"/>
</dbReference>
<evidence type="ECO:0000256" key="2">
    <source>
        <dbReference type="ARBA" id="ARBA00022723"/>
    </source>
</evidence>
<organism evidence="6 7">
    <name type="scientific">Schizothecium vesticola</name>
    <dbReference type="NCBI Taxonomy" id="314040"/>
    <lineage>
        <taxon>Eukaryota</taxon>
        <taxon>Fungi</taxon>
        <taxon>Dikarya</taxon>
        <taxon>Ascomycota</taxon>
        <taxon>Pezizomycotina</taxon>
        <taxon>Sordariomycetes</taxon>
        <taxon>Sordariomycetidae</taxon>
        <taxon>Sordariales</taxon>
        <taxon>Schizotheciaceae</taxon>
        <taxon>Schizothecium</taxon>
    </lineage>
</organism>
<name>A0AA40K301_9PEZI</name>
<evidence type="ECO:0000313" key="7">
    <source>
        <dbReference type="Proteomes" id="UP001172155"/>
    </source>
</evidence>
<proteinExistence type="predicted"/>
<dbReference type="GO" id="GO:0004309">
    <property type="term" value="F:exopolyphosphatase activity"/>
    <property type="evidence" value="ECO:0007669"/>
    <property type="project" value="TreeGrafter"/>
</dbReference>
<dbReference type="Pfam" id="PF01368">
    <property type="entry name" value="DHH"/>
    <property type="match status" value="1"/>
</dbReference>
<dbReference type="Proteomes" id="UP001172155">
    <property type="component" value="Unassembled WGS sequence"/>
</dbReference>
<dbReference type="GO" id="GO:0046872">
    <property type="term" value="F:metal ion binding"/>
    <property type="evidence" value="ECO:0007669"/>
    <property type="project" value="UniProtKB-KW"/>
</dbReference>
<dbReference type="PANTHER" id="PTHR12112">
    <property type="entry name" value="BNIP - RELATED"/>
    <property type="match status" value="1"/>
</dbReference>
<dbReference type="PANTHER" id="PTHR12112:SF39">
    <property type="entry name" value="EG:152A3.5 PROTEIN (FBGN0003116_PN PROTEIN)"/>
    <property type="match status" value="1"/>
</dbReference>
<sequence>MSTRRVSLKAFLDKAKKVLAAPPARRPNPLTFVIGNESADLDSLCSAILLAYFRTNTPPHGLHIPISNLRRGDLALRPELNAVLRPAGLQPDDLLTLCDLPKDVLVPIQARWFLVDHNAPTGYVRDTYLTTLTPNPFVGCIDHHDDESVIPTTVTPRLLIKCGSCSSLVLSYCRPMWFLLPEHPAIDAELAHLALGPILIDTTNLQAAERTHAVDVAAVELAESKLTQEDGGGYDRIAYFDAITALKEDISSLSPRDVLRKDYKRWADSDPDSSPGGLALGISSVVQGLSYLVSSESRFGSAAGFLDAVRAWAREQGLDVVAVMTVSKPEGVFTRELMVWAFGEEAAAAGREFARRHGERLGLERWRDGELELEGDGEWRGCWTQGKREFSRKQVAPMLREVMRGEAKL</sequence>
<dbReference type="InterPro" id="IPR001667">
    <property type="entry name" value="DDH_dom"/>
</dbReference>
<dbReference type="GO" id="GO:0005737">
    <property type="term" value="C:cytoplasm"/>
    <property type="evidence" value="ECO:0007669"/>
    <property type="project" value="InterPro"/>
</dbReference>
<dbReference type="Pfam" id="PF02833">
    <property type="entry name" value="DHHA2"/>
    <property type="match status" value="1"/>
</dbReference>
<protein>
    <recommendedName>
        <fullName evidence="5">DHHA2 domain-containing protein</fullName>
    </recommendedName>
</protein>
<dbReference type="Gene3D" id="3.10.310.20">
    <property type="entry name" value="DHHA2 domain"/>
    <property type="match status" value="1"/>
</dbReference>
<dbReference type="SUPFAM" id="SSF64182">
    <property type="entry name" value="DHH phosphoesterases"/>
    <property type="match status" value="1"/>
</dbReference>
<comment type="cofactor">
    <cofactor evidence="1">
        <name>Mn(2+)</name>
        <dbReference type="ChEBI" id="CHEBI:29035"/>
    </cofactor>
</comment>
<evidence type="ECO:0000256" key="4">
    <source>
        <dbReference type="ARBA" id="ARBA00023211"/>
    </source>
</evidence>
<evidence type="ECO:0000259" key="5">
    <source>
        <dbReference type="SMART" id="SM01131"/>
    </source>
</evidence>
<dbReference type="InterPro" id="IPR004097">
    <property type="entry name" value="DHHA2"/>
</dbReference>